<organism evidence="6 7">
    <name type="scientific">Blastopirellula marina</name>
    <dbReference type="NCBI Taxonomy" id="124"/>
    <lineage>
        <taxon>Bacteria</taxon>
        <taxon>Pseudomonadati</taxon>
        <taxon>Planctomycetota</taxon>
        <taxon>Planctomycetia</taxon>
        <taxon>Pirellulales</taxon>
        <taxon>Pirellulaceae</taxon>
        <taxon>Blastopirellula</taxon>
    </lineage>
</organism>
<evidence type="ECO:0000256" key="2">
    <source>
        <dbReference type="ARBA" id="ARBA00023110"/>
    </source>
</evidence>
<dbReference type="GO" id="GO:0003755">
    <property type="term" value="F:peptidyl-prolyl cis-trans isomerase activity"/>
    <property type="evidence" value="ECO:0007669"/>
    <property type="project" value="UniProtKB-KW"/>
</dbReference>
<gene>
    <name evidence="6" type="ORF">C5Y93_00340</name>
</gene>
<dbReference type="PANTHER" id="PTHR45625">
    <property type="entry name" value="PEPTIDYL-PROLYL CIS-TRANS ISOMERASE-RELATED"/>
    <property type="match status" value="1"/>
</dbReference>
<dbReference type="PANTHER" id="PTHR45625:SF4">
    <property type="entry name" value="PEPTIDYLPROLYL ISOMERASE DOMAIN AND WD REPEAT-CONTAINING PROTEIN 1"/>
    <property type="match status" value="1"/>
</dbReference>
<dbReference type="InterPro" id="IPR018247">
    <property type="entry name" value="EF_Hand_1_Ca_BS"/>
</dbReference>
<dbReference type="GO" id="GO:0005509">
    <property type="term" value="F:calcium ion binding"/>
    <property type="evidence" value="ECO:0007669"/>
    <property type="project" value="InterPro"/>
</dbReference>
<dbReference type="InterPro" id="IPR044666">
    <property type="entry name" value="Cyclophilin_A-like"/>
</dbReference>
<dbReference type="SUPFAM" id="SSF55486">
    <property type="entry name" value="Metalloproteases ('zincins'), catalytic domain"/>
    <property type="match status" value="2"/>
</dbReference>
<dbReference type="GO" id="GO:0008237">
    <property type="term" value="F:metallopeptidase activity"/>
    <property type="evidence" value="ECO:0007669"/>
    <property type="project" value="InterPro"/>
</dbReference>
<name>A0A2S8GUQ3_9BACT</name>
<proteinExistence type="predicted"/>
<keyword evidence="4" id="KW-0472">Membrane</keyword>
<feature type="domain" description="PPIase cyclophilin-type" evidence="5">
    <location>
        <begin position="255"/>
        <end position="402"/>
    </location>
</feature>
<dbReference type="EC" id="5.2.1.8" evidence="1"/>
<keyword evidence="4" id="KW-1133">Transmembrane helix</keyword>
<dbReference type="InterPro" id="IPR036249">
    <property type="entry name" value="Thioredoxin-like_sf"/>
</dbReference>
<sequence>MTELFVNASNTATLAILLGVGLITMMISALAWKRRSLRLAPALARKTRRGSHGQRIVQQLESRELMDAGMGNQSLPIEGESITVGGVTYENVDLIALAKAIADSGTILYGASWCPHCADQKAIFGDAKSYLPYVEVSTPSHQPNAIGQANNITKYPTWVFSDGRREARELSLEELITFSGITVPQGEALYLEPIQDQTESGAGALKAGQSYHIPLDGYSPSGQPLTYTVTTSHGSIETKILDNNRSLRVSTVRFGDMEFYLFEDEAGIVTSRIIELAEAGSYDNMLFHRVIDNFVIQAGQVTDGSSPAGMMDTFDSDLRNNRTGMLALAKTPYDDSGTSQFYVIEGDQGYLDFNYPVFGVLTEGEWVREMISGTPTPYSSGSTNDSSKRQPIYDVKVDKVTVFDDAENAVLRIKVPENLPAGETVTVTVSDGQGNTVSRTFKVEAKADTADYKPFLSYIPDVTLKPGGSASFKLDATSVDGDNVLFYKPQSTATGLSFTINQNTGQVAINASAGLAPGVYYAYVGVYDEGTTLPTRPEPEYQLTVGSVDFQRITITIANPSNLYNDTVNLNEDSFAVFEPLANDSGANGDLVASTLRVVTPPVVGELSFDKTTGKMTYTPPADYYGTVSFQYTVANEYGLGSLPATVTLVVAPVNDAPTAFDDVFHADRDAATLLPILKNDQRGPLNEQNDPMIVVLPTNTSNAGGTVVVLGDQIQYIPAAGFTGTDTFTYKINDAGMESTATVTVDVRDVSNVTLTAAKEATGTNSTGGVSSLPQSDQVIEEWDSFWVEVWLTADGTGGDTISAASATVHFDPTIYRASSLLIGPGFTAAAGSTTNNSSGIATIKATSTIDGLGGAQRVLLGRIRFSPVANGLSAPVLGETLGVDFSNFLTSVSDVSITVDGVGEVDSPTVDDTVATRLLPMIYDLDDDGRVSIGDFSDVVLAIGNRHTTAFVDFDLSGNPEESGLAYFMRAFGASYDGQSSGSYVSSAIYDAAISNAILTPLPSQSSSSSPITSETVEDFAVSLPAPMVTSGVGTDSHAVTIYVTELDGNQLAKTVGSVIYIDQDAAGWGWFVDQTPLDSSEYAAAGANGSLTALEGSEAAGRIDLLSVLMHELGHVAGLEHSEDGLMSSTILPGQRLIDWKTDSLDETFYIAAVDQFFSDDEG</sequence>
<dbReference type="GO" id="GO:0016020">
    <property type="term" value="C:membrane"/>
    <property type="evidence" value="ECO:0007669"/>
    <property type="project" value="InterPro"/>
</dbReference>
<reference evidence="6 7" key="1">
    <citation type="submission" date="2018-02" db="EMBL/GenBank/DDBJ databases">
        <title>Comparative genomes isolates from brazilian mangrove.</title>
        <authorList>
            <person name="Araujo J.E."/>
            <person name="Taketani R.G."/>
            <person name="Silva M.C.P."/>
            <person name="Loureco M.V."/>
            <person name="Andreote F.D."/>
        </authorList>
    </citation>
    <scope>NUCLEOTIDE SEQUENCE [LARGE SCALE GENOMIC DNA]</scope>
    <source>
        <strain evidence="6 7">Nap-Phe MGV</strain>
    </source>
</reference>
<dbReference type="Proteomes" id="UP000237819">
    <property type="component" value="Unassembled WGS sequence"/>
</dbReference>
<dbReference type="InterPro" id="IPR002130">
    <property type="entry name" value="Cyclophilin-type_PPIase_dom"/>
</dbReference>
<comment type="caution">
    <text evidence="6">The sequence shown here is derived from an EMBL/GenBank/DDBJ whole genome shotgun (WGS) entry which is preliminary data.</text>
</comment>
<dbReference type="Gene3D" id="3.40.390.10">
    <property type="entry name" value="Collagenase (Catalytic Domain)"/>
    <property type="match status" value="1"/>
</dbReference>
<dbReference type="InterPro" id="IPR029000">
    <property type="entry name" value="Cyclophilin-like_dom_sf"/>
</dbReference>
<dbReference type="PROSITE" id="PS50072">
    <property type="entry name" value="CSA_PPIASE_2"/>
    <property type="match status" value="1"/>
</dbReference>
<dbReference type="SUPFAM" id="SSF52833">
    <property type="entry name" value="Thioredoxin-like"/>
    <property type="match status" value="1"/>
</dbReference>
<dbReference type="AlphaFoldDB" id="A0A2S8GUQ3"/>
<evidence type="ECO:0000256" key="4">
    <source>
        <dbReference type="SAM" id="Phobius"/>
    </source>
</evidence>
<keyword evidence="2" id="KW-0697">Rotamase</keyword>
<evidence type="ECO:0000256" key="1">
    <source>
        <dbReference type="ARBA" id="ARBA00013194"/>
    </source>
</evidence>
<dbReference type="RefSeq" id="WP_105333396.1">
    <property type="nucleotide sequence ID" value="NZ_PUHZ01000001.1"/>
</dbReference>
<evidence type="ECO:0000313" key="7">
    <source>
        <dbReference type="Proteomes" id="UP000237819"/>
    </source>
</evidence>
<dbReference type="Pfam" id="PF00160">
    <property type="entry name" value="Pro_isomerase"/>
    <property type="match status" value="1"/>
</dbReference>
<evidence type="ECO:0000259" key="5">
    <source>
        <dbReference type="PROSITE" id="PS50072"/>
    </source>
</evidence>
<dbReference type="Gene3D" id="3.40.30.10">
    <property type="entry name" value="Glutaredoxin"/>
    <property type="match status" value="1"/>
</dbReference>
<dbReference type="OrthoDB" id="270889at2"/>
<evidence type="ECO:0000256" key="3">
    <source>
        <dbReference type="ARBA" id="ARBA00023235"/>
    </source>
</evidence>
<dbReference type="InterPro" id="IPR015919">
    <property type="entry name" value="Cadherin-like_sf"/>
</dbReference>
<dbReference type="PROSITE" id="PS00018">
    <property type="entry name" value="EF_HAND_1"/>
    <property type="match status" value="1"/>
</dbReference>
<dbReference type="Gene3D" id="2.40.100.10">
    <property type="entry name" value="Cyclophilin-like"/>
    <property type="match status" value="1"/>
</dbReference>
<keyword evidence="3" id="KW-0413">Isomerase</keyword>
<keyword evidence="4" id="KW-0812">Transmembrane</keyword>
<dbReference type="Pfam" id="PF17963">
    <property type="entry name" value="Big_9"/>
    <property type="match status" value="2"/>
</dbReference>
<accession>A0A2S8GUQ3</accession>
<feature type="transmembrane region" description="Helical" evidence="4">
    <location>
        <begin position="12"/>
        <end position="32"/>
    </location>
</feature>
<dbReference type="SUPFAM" id="SSF49313">
    <property type="entry name" value="Cadherin-like"/>
    <property type="match status" value="1"/>
</dbReference>
<protein>
    <recommendedName>
        <fullName evidence="1">peptidylprolyl isomerase</fullName>
        <ecNumber evidence="1">5.2.1.8</ecNumber>
    </recommendedName>
</protein>
<dbReference type="InterPro" id="IPR024079">
    <property type="entry name" value="MetalloPept_cat_dom_sf"/>
</dbReference>
<evidence type="ECO:0000313" key="6">
    <source>
        <dbReference type="EMBL" id="PQO48165.1"/>
    </source>
</evidence>
<dbReference type="Gene3D" id="2.60.40.3440">
    <property type="match status" value="2"/>
</dbReference>
<dbReference type="SUPFAM" id="SSF50891">
    <property type="entry name" value="Cyclophilin-like"/>
    <property type="match status" value="1"/>
</dbReference>
<dbReference type="EMBL" id="PUHZ01000001">
    <property type="protein sequence ID" value="PQO48165.1"/>
    <property type="molecule type" value="Genomic_DNA"/>
</dbReference>